<dbReference type="EMBL" id="NQNY01000004">
    <property type="protein sequence ID" value="PAK21479.1"/>
    <property type="molecule type" value="Genomic_DNA"/>
</dbReference>
<keyword evidence="1" id="KW-1133">Transmembrane helix</keyword>
<keyword evidence="1" id="KW-0812">Transmembrane</keyword>
<reference evidence="3" key="1">
    <citation type="submission" date="2017-08" db="EMBL/GenBank/DDBJ databases">
        <authorList>
            <person name="Alvarez-Ponce D."/>
            <person name="Weitzman C.L."/>
            <person name="Tillett R.L."/>
            <person name="Sandmeier F.C."/>
            <person name="Tracy C.R."/>
        </authorList>
    </citation>
    <scope>NUCLEOTIDE SEQUENCE [LARGE SCALE GENOMIC DNA]</scope>
    <source>
        <strain evidence="3">723</strain>
    </source>
</reference>
<organism evidence="2 3">
    <name type="scientific">Mycoplasmopsis agassizii</name>
    <dbReference type="NCBI Taxonomy" id="33922"/>
    <lineage>
        <taxon>Bacteria</taxon>
        <taxon>Bacillati</taxon>
        <taxon>Mycoplasmatota</taxon>
        <taxon>Mycoplasmoidales</taxon>
        <taxon>Metamycoplasmataceae</taxon>
        <taxon>Mycoplasmopsis</taxon>
    </lineage>
</organism>
<proteinExistence type="predicted"/>
<gene>
    <name evidence="2" type="ORF">CJJ23_01655</name>
</gene>
<feature type="transmembrane region" description="Helical" evidence="1">
    <location>
        <begin position="6"/>
        <end position="27"/>
    </location>
</feature>
<name>A0A269TJ40_9BACT</name>
<accession>A0A269TJ40</accession>
<feature type="transmembrane region" description="Helical" evidence="1">
    <location>
        <begin position="109"/>
        <end position="129"/>
    </location>
</feature>
<sequence length="202" mass="24064">MFSVLIWIIFGFTFLFHLFPFGILYLTRGLIPYLSDKVTKFMKNNKIAYTTGYVKGKYTNKLLRDVVIFELFLIIFFSFIPLIFISISYSVHLNLIYFGQNINATAEKIIFGLTGFSILLYWFLMSFLVKKNKTIRVIDFNNLKSRFSKKELEDLYEKINVMPDYYGVQNIYLKQIVKWDKKILKKLKSKNTLSDKYNLYIF</sequence>
<evidence type="ECO:0000313" key="2">
    <source>
        <dbReference type="EMBL" id="PAK21479.1"/>
    </source>
</evidence>
<evidence type="ECO:0000256" key="1">
    <source>
        <dbReference type="SAM" id="Phobius"/>
    </source>
</evidence>
<feature type="transmembrane region" description="Helical" evidence="1">
    <location>
        <begin position="67"/>
        <end position="89"/>
    </location>
</feature>
<protein>
    <submittedName>
        <fullName evidence="2">Uncharacterized protein</fullName>
    </submittedName>
</protein>
<dbReference type="Proteomes" id="UP000216943">
    <property type="component" value="Unassembled WGS sequence"/>
</dbReference>
<evidence type="ECO:0000313" key="3">
    <source>
        <dbReference type="Proteomes" id="UP000216943"/>
    </source>
</evidence>
<comment type="caution">
    <text evidence="2">The sequence shown here is derived from an EMBL/GenBank/DDBJ whole genome shotgun (WGS) entry which is preliminary data.</text>
</comment>
<dbReference type="AlphaFoldDB" id="A0A269TJ40"/>
<keyword evidence="1" id="KW-0472">Membrane</keyword>